<evidence type="ECO:0008006" key="3">
    <source>
        <dbReference type="Google" id="ProtNLM"/>
    </source>
</evidence>
<reference evidence="1 2" key="1">
    <citation type="submission" date="2016-05" db="EMBL/GenBank/DDBJ databases">
        <title>Microbial solvent formation.</title>
        <authorList>
            <person name="Poehlein A."/>
            <person name="Montoya Solano J.D."/>
            <person name="Flitsch S."/>
            <person name="Krabben P."/>
            <person name="Duerre P."/>
            <person name="Daniel R."/>
        </authorList>
    </citation>
    <scope>NUCLEOTIDE SEQUENCE [LARGE SCALE GENOMIC DNA]</scope>
    <source>
        <strain evidence="1 2">DSM 2619</strain>
    </source>
</reference>
<dbReference type="OrthoDB" id="1904250at2"/>
<sequence length="189" mass="21961">MNKKQLIVMSILLSLMLILAIAQRFFKQEFEQVVLMDQGISDFKDYEFESGKYTISLPNEWIIEEKKSEGKYVSYKLNFKDKDNKLNGLMEVINTKGDLGVFAEADLNNQYLEYYNSQIMPFKNSSNSGVLVQYDTSIKNGYNFKNQCYYLNLEEGKAIKILFNLKESSYNENMRTLFNTIISSIKTSS</sequence>
<protein>
    <recommendedName>
        <fullName evidence="3">PsbP C-terminal domain-containing protein</fullName>
    </recommendedName>
</protein>
<comment type="caution">
    <text evidence="1">The sequence shown here is derived from an EMBL/GenBank/DDBJ whole genome shotgun (WGS) entry which is preliminary data.</text>
</comment>
<dbReference type="AlphaFoldDB" id="A0A1S8TWK7"/>
<accession>A0A1S8TWK7</accession>
<keyword evidence="2" id="KW-1185">Reference proteome</keyword>
<organism evidence="1 2">
    <name type="scientific">Clostridium puniceum</name>
    <dbReference type="NCBI Taxonomy" id="29367"/>
    <lineage>
        <taxon>Bacteria</taxon>
        <taxon>Bacillati</taxon>
        <taxon>Bacillota</taxon>
        <taxon>Clostridia</taxon>
        <taxon>Eubacteriales</taxon>
        <taxon>Clostridiaceae</taxon>
        <taxon>Clostridium</taxon>
    </lineage>
</organism>
<evidence type="ECO:0000313" key="1">
    <source>
        <dbReference type="EMBL" id="OOM82108.1"/>
    </source>
</evidence>
<dbReference type="Proteomes" id="UP000190890">
    <property type="component" value="Unassembled WGS sequence"/>
</dbReference>
<proteinExistence type="predicted"/>
<gene>
    <name evidence="1" type="ORF">CLPUN_06040</name>
</gene>
<dbReference type="EMBL" id="LZZM01000032">
    <property type="protein sequence ID" value="OOM82108.1"/>
    <property type="molecule type" value="Genomic_DNA"/>
</dbReference>
<dbReference type="RefSeq" id="WP_077845915.1">
    <property type="nucleotide sequence ID" value="NZ_LZZM01000032.1"/>
</dbReference>
<name>A0A1S8TWK7_9CLOT</name>
<evidence type="ECO:0000313" key="2">
    <source>
        <dbReference type="Proteomes" id="UP000190890"/>
    </source>
</evidence>
<dbReference type="STRING" id="29367.CLPUN_06040"/>